<keyword evidence="2" id="KW-0238">DNA-binding</keyword>
<dbReference type="InterPro" id="IPR036390">
    <property type="entry name" value="WH_DNA-bd_sf"/>
</dbReference>
<gene>
    <name evidence="5" type="ORF">G6N74_29970</name>
</gene>
<dbReference type="EMBL" id="JAAKZG010000033">
    <property type="protein sequence ID" value="NGN45281.1"/>
    <property type="molecule type" value="Genomic_DNA"/>
</dbReference>
<proteinExistence type="predicted"/>
<organism evidence="5 6">
    <name type="scientific">Mesorhizobium zhangyense</name>
    <dbReference type="NCBI Taxonomy" id="1776730"/>
    <lineage>
        <taxon>Bacteria</taxon>
        <taxon>Pseudomonadati</taxon>
        <taxon>Pseudomonadota</taxon>
        <taxon>Alphaproteobacteria</taxon>
        <taxon>Hyphomicrobiales</taxon>
        <taxon>Phyllobacteriaceae</taxon>
        <taxon>Mesorhizobium</taxon>
    </lineage>
</organism>
<keyword evidence="1" id="KW-0805">Transcription regulation</keyword>
<dbReference type="Pfam" id="PF12802">
    <property type="entry name" value="MarR_2"/>
    <property type="match status" value="1"/>
</dbReference>
<dbReference type="InterPro" id="IPR036388">
    <property type="entry name" value="WH-like_DNA-bd_sf"/>
</dbReference>
<protein>
    <submittedName>
        <fullName evidence="5">MarR family transcriptional regulator</fullName>
    </submittedName>
</protein>
<dbReference type="PRINTS" id="PR00598">
    <property type="entry name" value="HTHMARR"/>
</dbReference>
<dbReference type="InterPro" id="IPR023187">
    <property type="entry name" value="Tscrpt_reg_MarR-type_CS"/>
</dbReference>
<evidence type="ECO:0000256" key="1">
    <source>
        <dbReference type="ARBA" id="ARBA00023015"/>
    </source>
</evidence>
<comment type="caution">
    <text evidence="5">The sequence shown here is derived from an EMBL/GenBank/DDBJ whole genome shotgun (WGS) entry which is preliminary data.</text>
</comment>
<dbReference type="PANTHER" id="PTHR42756:SF1">
    <property type="entry name" value="TRANSCRIPTIONAL REPRESSOR OF EMRAB OPERON"/>
    <property type="match status" value="1"/>
</dbReference>
<dbReference type="Gene3D" id="1.10.10.10">
    <property type="entry name" value="Winged helix-like DNA-binding domain superfamily/Winged helix DNA-binding domain"/>
    <property type="match status" value="1"/>
</dbReference>
<dbReference type="PROSITE" id="PS01117">
    <property type="entry name" value="HTH_MARR_1"/>
    <property type="match status" value="1"/>
</dbReference>
<dbReference type="InterPro" id="IPR000835">
    <property type="entry name" value="HTH_MarR-typ"/>
</dbReference>
<dbReference type="PROSITE" id="PS50995">
    <property type="entry name" value="HTH_MARR_2"/>
    <property type="match status" value="1"/>
</dbReference>
<dbReference type="GO" id="GO:0003677">
    <property type="term" value="F:DNA binding"/>
    <property type="evidence" value="ECO:0007669"/>
    <property type="project" value="UniProtKB-KW"/>
</dbReference>
<keyword evidence="3" id="KW-0804">Transcription</keyword>
<dbReference type="Proteomes" id="UP000481252">
    <property type="component" value="Unassembled WGS sequence"/>
</dbReference>
<sequence length="152" mass="16621">MSKQGSNRAKFGMHILAVARLWRRAADQALDDCGLSHATAMPLLTLSRLGDNLRQGVIADQLGLEGPSLVRVVDLLLAEGLVTRAEDRADRRAKILTLTETGRARVEKIEKILARLRAELLADVGDDELDAMVGVLTRLEEKLLAREAESDA</sequence>
<feature type="domain" description="HTH marR-type" evidence="4">
    <location>
        <begin position="8"/>
        <end position="141"/>
    </location>
</feature>
<dbReference type="AlphaFoldDB" id="A0A7C9RBW9"/>
<dbReference type="GO" id="GO:0003700">
    <property type="term" value="F:DNA-binding transcription factor activity"/>
    <property type="evidence" value="ECO:0007669"/>
    <property type="project" value="InterPro"/>
</dbReference>
<evidence type="ECO:0000259" key="4">
    <source>
        <dbReference type="PROSITE" id="PS50995"/>
    </source>
</evidence>
<evidence type="ECO:0000256" key="2">
    <source>
        <dbReference type="ARBA" id="ARBA00023125"/>
    </source>
</evidence>
<dbReference type="SUPFAM" id="SSF46785">
    <property type="entry name" value="Winged helix' DNA-binding domain"/>
    <property type="match status" value="1"/>
</dbReference>
<evidence type="ECO:0000313" key="5">
    <source>
        <dbReference type="EMBL" id="NGN45281.1"/>
    </source>
</evidence>
<dbReference type="SMART" id="SM00347">
    <property type="entry name" value="HTH_MARR"/>
    <property type="match status" value="1"/>
</dbReference>
<name>A0A7C9RBW9_9HYPH</name>
<evidence type="ECO:0000313" key="6">
    <source>
        <dbReference type="Proteomes" id="UP000481252"/>
    </source>
</evidence>
<evidence type="ECO:0000256" key="3">
    <source>
        <dbReference type="ARBA" id="ARBA00023163"/>
    </source>
</evidence>
<keyword evidence="6" id="KW-1185">Reference proteome</keyword>
<dbReference type="PANTHER" id="PTHR42756">
    <property type="entry name" value="TRANSCRIPTIONAL REGULATOR, MARR"/>
    <property type="match status" value="1"/>
</dbReference>
<reference evidence="5 6" key="1">
    <citation type="submission" date="2020-02" db="EMBL/GenBank/DDBJ databases">
        <title>Genome sequence of the type strain CGMCC 1.15528 of Mesorhizobium zhangyense.</title>
        <authorList>
            <person name="Gao J."/>
            <person name="Sun J."/>
        </authorList>
    </citation>
    <scope>NUCLEOTIDE SEQUENCE [LARGE SCALE GENOMIC DNA]</scope>
    <source>
        <strain evidence="5 6">CGMCC 1.15528</strain>
    </source>
</reference>
<accession>A0A7C9RBW9</accession>